<keyword evidence="1" id="KW-0059">Arsenical resistance</keyword>
<keyword evidence="2" id="KW-0472">Membrane</keyword>
<protein>
    <recommendedName>
        <fullName evidence="3">Phosphotyrosine protein phosphatase I domain-containing protein</fullName>
    </recommendedName>
</protein>
<feature type="domain" description="Phosphotyrosine protein phosphatase I" evidence="3">
    <location>
        <begin position="47"/>
        <end position="191"/>
    </location>
</feature>
<keyword evidence="2" id="KW-0812">Transmembrane</keyword>
<gene>
    <name evidence="4" type="ORF">H5P27_14500</name>
</gene>
<proteinExistence type="predicted"/>
<evidence type="ECO:0000259" key="3">
    <source>
        <dbReference type="SMART" id="SM00226"/>
    </source>
</evidence>
<dbReference type="GO" id="GO:0046685">
    <property type="term" value="P:response to arsenic-containing substance"/>
    <property type="evidence" value="ECO:0007669"/>
    <property type="project" value="UniProtKB-KW"/>
</dbReference>
<dbReference type="InterPro" id="IPR036196">
    <property type="entry name" value="Ptyr_pPase_sf"/>
</dbReference>
<dbReference type="AlphaFoldDB" id="A0A7X1B802"/>
<keyword evidence="5" id="KW-1185">Reference proteome</keyword>
<dbReference type="EMBL" id="JACHVC010000012">
    <property type="protein sequence ID" value="MBC2607261.1"/>
    <property type="molecule type" value="Genomic_DNA"/>
</dbReference>
<dbReference type="RefSeq" id="WP_185661114.1">
    <property type="nucleotide sequence ID" value="NZ_JACHVC010000012.1"/>
</dbReference>
<sequence length="200" mass="22706">MIWWKIVFLFGSLCRYLVTSVVICYTARFRYPPNIRFHPVLFMEHLPKILFVCTYRGGRSQIANAYAEKHGEGIVDASCACFDPDTINQDFVDLISSFGIQIDRKSPKSVFDPNIRKSEYHSVICMCSSVGTEMCSLFRTNIDRIFPNAPNRIHWDILDFAACKDAPEGFRECAKGNCQTIENKVVELIESIKSELAAGS</sequence>
<dbReference type="InterPro" id="IPR023485">
    <property type="entry name" value="Ptyr_pPase"/>
</dbReference>
<evidence type="ECO:0000256" key="2">
    <source>
        <dbReference type="SAM" id="Phobius"/>
    </source>
</evidence>
<dbReference type="PANTHER" id="PTHR43428">
    <property type="entry name" value="ARSENATE REDUCTASE"/>
    <property type="match status" value="1"/>
</dbReference>
<dbReference type="Gene3D" id="3.40.50.2300">
    <property type="match status" value="1"/>
</dbReference>
<dbReference type="PANTHER" id="PTHR43428:SF1">
    <property type="entry name" value="ARSENATE REDUCTASE"/>
    <property type="match status" value="1"/>
</dbReference>
<dbReference type="SUPFAM" id="SSF52788">
    <property type="entry name" value="Phosphotyrosine protein phosphatases I"/>
    <property type="match status" value="1"/>
</dbReference>
<comment type="caution">
    <text evidence="4">The sequence shown here is derived from an EMBL/GenBank/DDBJ whole genome shotgun (WGS) entry which is preliminary data.</text>
</comment>
<dbReference type="SMART" id="SM00226">
    <property type="entry name" value="LMWPc"/>
    <property type="match status" value="1"/>
</dbReference>
<evidence type="ECO:0000313" key="4">
    <source>
        <dbReference type="EMBL" id="MBC2607261.1"/>
    </source>
</evidence>
<evidence type="ECO:0000256" key="1">
    <source>
        <dbReference type="ARBA" id="ARBA00022849"/>
    </source>
</evidence>
<keyword evidence="2" id="KW-1133">Transmembrane helix</keyword>
<reference evidence="4 5" key="1">
    <citation type="submission" date="2020-07" db="EMBL/GenBank/DDBJ databases">
        <authorList>
            <person name="Feng X."/>
        </authorList>
    </citation>
    <scope>NUCLEOTIDE SEQUENCE [LARGE SCALE GENOMIC DNA]</scope>
    <source>
        <strain evidence="4 5">JCM23202</strain>
    </source>
</reference>
<organism evidence="4 5">
    <name type="scientific">Pelagicoccus albus</name>
    <dbReference type="NCBI Taxonomy" id="415222"/>
    <lineage>
        <taxon>Bacteria</taxon>
        <taxon>Pseudomonadati</taxon>
        <taxon>Verrucomicrobiota</taxon>
        <taxon>Opitutia</taxon>
        <taxon>Puniceicoccales</taxon>
        <taxon>Pelagicoccaceae</taxon>
        <taxon>Pelagicoccus</taxon>
    </lineage>
</organism>
<evidence type="ECO:0000313" key="5">
    <source>
        <dbReference type="Proteomes" id="UP000526501"/>
    </source>
</evidence>
<dbReference type="Proteomes" id="UP000526501">
    <property type="component" value="Unassembled WGS sequence"/>
</dbReference>
<accession>A0A7X1B802</accession>
<name>A0A7X1B802_9BACT</name>
<feature type="transmembrane region" description="Helical" evidence="2">
    <location>
        <begin position="6"/>
        <end position="27"/>
    </location>
</feature>